<dbReference type="STRING" id="887898.HMPREF0551_2159"/>
<organism evidence="2 3">
    <name type="scientific">Lautropia mirabilis ATCC 51599</name>
    <dbReference type="NCBI Taxonomy" id="887898"/>
    <lineage>
        <taxon>Bacteria</taxon>
        <taxon>Pseudomonadati</taxon>
        <taxon>Pseudomonadota</taxon>
        <taxon>Betaproteobacteria</taxon>
        <taxon>Burkholderiales</taxon>
        <taxon>Burkholderiaceae</taxon>
        <taxon>Lautropia</taxon>
    </lineage>
</organism>
<reference evidence="2 3" key="1">
    <citation type="submission" date="2010-12" db="EMBL/GenBank/DDBJ databases">
        <authorList>
            <person name="Muzny D."/>
            <person name="Qin X."/>
            <person name="Deng J."/>
            <person name="Jiang H."/>
            <person name="Liu Y."/>
            <person name="Qu J."/>
            <person name="Song X.-Z."/>
            <person name="Zhang L."/>
            <person name="Thornton R."/>
            <person name="Coyle M."/>
            <person name="Francisco L."/>
            <person name="Jackson L."/>
            <person name="Javaid M."/>
            <person name="Korchina V."/>
            <person name="Kovar C."/>
            <person name="Mata R."/>
            <person name="Mathew T."/>
            <person name="Ngo R."/>
            <person name="Nguyen L."/>
            <person name="Nguyen N."/>
            <person name="Okwuonu G."/>
            <person name="Ongeri F."/>
            <person name="Pham C."/>
            <person name="Simmons D."/>
            <person name="Wilczek-Boney K."/>
            <person name="Hale W."/>
            <person name="Jakkamsetti A."/>
            <person name="Pham P."/>
            <person name="Ruth R."/>
            <person name="San Lucas F."/>
            <person name="Warren J."/>
            <person name="Zhang J."/>
            <person name="Zhao Z."/>
            <person name="Zhou C."/>
            <person name="Zhu D."/>
            <person name="Lee S."/>
            <person name="Bess C."/>
            <person name="Blankenburg K."/>
            <person name="Forbes L."/>
            <person name="Fu Q."/>
            <person name="Gubbala S."/>
            <person name="Hirani K."/>
            <person name="Jayaseelan J.C."/>
            <person name="Lara F."/>
            <person name="Munidasa M."/>
            <person name="Palculict T."/>
            <person name="Patil S."/>
            <person name="Pu L.-L."/>
            <person name="Saada N."/>
            <person name="Tang L."/>
            <person name="Weissenberger G."/>
            <person name="Zhu Y."/>
            <person name="Hemphill L."/>
            <person name="Shang Y."/>
            <person name="Youmans B."/>
            <person name="Ayvaz T."/>
            <person name="Ross M."/>
            <person name="Santibanez J."/>
            <person name="Aqrawi P."/>
            <person name="Gross S."/>
            <person name="Joshi V."/>
            <person name="Fowler G."/>
            <person name="Nazareth L."/>
            <person name="Reid J."/>
            <person name="Worley K."/>
            <person name="Petrosino J."/>
            <person name="Highlander S."/>
            <person name="Gibbs R."/>
        </authorList>
    </citation>
    <scope>NUCLEOTIDE SEQUENCE [LARGE SCALE GENOMIC DNA]</scope>
    <source>
        <strain evidence="2 3">ATCC 51599</strain>
    </source>
</reference>
<evidence type="ECO:0000313" key="2">
    <source>
        <dbReference type="EMBL" id="EFV94044.1"/>
    </source>
</evidence>
<dbReference type="Proteomes" id="UP000011021">
    <property type="component" value="Unassembled WGS sequence"/>
</dbReference>
<dbReference type="Pfam" id="PF11736">
    <property type="entry name" value="DUF3299"/>
    <property type="match status" value="1"/>
</dbReference>
<accession>E7RZP5</accession>
<dbReference type="eggNOG" id="COG3495">
    <property type="taxonomic scope" value="Bacteria"/>
</dbReference>
<comment type="caution">
    <text evidence="2">The sequence shown here is derived from an EMBL/GenBank/DDBJ whole genome shotgun (WGS) entry which is preliminary data.</text>
</comment>
<feature type="region of interest" description="Disordered" evidence="1">
    <location>
        <begin position="77"/>
        <end position="195"/>
    </location>
</feature>
<dbReference type="EMBL" id="AEQP01000022">
    <property type="protein sequence ID" value="EFV94044.1"/>
    <property type="molecule type" value="Genomic_DNA"/>
</dbReference>
<feature type="compositionally biased region" description="Gly residues" evidence="1">
    <location>
        <begin position="106"/>
        <end position="116"/>
    </location>
</feature>
<feature type="compositionally biased region" description="Basic and acidic residues" evidence="1">
    <location>
        <begin position="168"/>
        <end position="178"/>
    </location>
</feature>
<proteinExistence type="predicted"/>
<dbReference type="AlphaFoldDB" id="E7RZP5"/>
<keyword evidence="3" id="KW-1185">Reference proteome</keyword>
<evidence type="ECO:0000256" key="1">
    <source>
        <dbReference type="SAM" id="MobiDB-lite"/>
    </source>
</evidence>
<name>E7RZP5_9BURK</name>
<evidence type="ECO:0008006" key="4">
    <source>
        <dbReference type="Google" id="ProtNLM"/>
    </source>
</evidence>
<evidence type="ECO:0000313" key="3">
    <source>
        <dbReference type="Proteomes" id="UP000011021"/>
    </source>
</evidence>
<feature type="compositionally biased region" description="Low complexity" evidence="1">
    <location>
        <begin position="83"/>
        <end position="93"/>
    </location>
</feature>
<feature type="compositionally biased region" description="Polar residues" evidence="1">
    <location>
        <begin position="117"/>
        <end position="131"/>
    </location>
</feature>
<sequence length="351" mass="36550">MHLPADSMSQSIIHPATTPATIRQAMTRPRMAPDNQGDVSGNAAPLGCRKPAGLRPALTALLLAAMVAPLGAWAADGQPAEGTTTPPSASATTDSNTGNSDAIRPGSGGGNTGVGGTDSQASTDIQNSQGQGRFVLGEELPKARARNQAGAGSTTAGDGSGQKQPAADGERRAQDGKDQGQASSSGADAQGYRPMDWEVLIPKDWEPLRDFKSLNFNGMSDSDPRAIAALRKLQKAWKNAPLNPAIQNEKIVISGFIVPLDSSDSSTIEEFLLVPYFGACIHVPPPPSNQVIHVVPAQPLKGFQMMDPVTVTGDLSPSRIDTPYGSAGYEMQAKTVAPYEDPEEAPSPAHP</sequence>
<gene>
    <name evidence="2" type="ORF">HMPREF0551_2159</name>
</gene>
<dbReference type="HOGENOM" id="CLU_789406_0_0_4"/>
<feature type="region of interest" description="Disordered" evidence="1">
    <location>
        <begin position="314"/>
        <end position="351"/>
    </location>
</feature>
<protein>
    <recommendedName>
        <fullName evidence="4">DUF3299 domain-containing protein</fullName>
    </recommendedName>
</protein>
<dbReference type="InterPro" id="IPR021727">
    <property type="entry name" value="DUF3299"/>
</dbReference>
<dbReference type="Gene3D" id="2.40.50.870">
    <property type="entry name" value="Protein of unknown function (DUF3299)"/>
    <property type="match status" value="1"/>
</dbReference>